<dbReference type="InterPro" id="IPR019557">
    <property type="entry name" value="AminoTfrase-like_pln_mobile"/>
</dbReference>
<sequence>MASSSSRSRVLNPGPEDGSLLCYQSIHVSEHIWDGREHPILRVRRGHFIHAGMEGVPVEIIPHLTVAGFARVAKLASIPIDRQLITTLVERWRPETHAFHMPPGECAITLQDIAIQMGLRIDGRPVIAPTGGDRAQIVEDLLGIRPPNSAFMGSNLKLTWLDEHFSHVGLHNQNPIQLTRFARAYILRLIGGFMLADHSSSRVPVRYLPLLEDLEITGQYSWGSAVLAFLYRELCMSTNIDRSGIGGLTPLVMLWAWDRFPFLSPGDPPYTQNDLPYGARKGRKDLAYFRFKFDHLKRDQFVWQPYSIDLMHTLPAICTEGMHIWRAIVPLICFQICEWHQPDRTMRQFGMVQHIPHAPYQPDQLHDITLRGKTADNWESKFRGVLEHWDRRLDWVVSNEPQIGLLSSNSEYMRWYHTHIRRWMSRDAAVFALLGDAHERAYYLCNDRRDTFSFEEMKDLCETMLALQNEQERILEPSSSCDPPIQSGNLDEPQIDIGIGEQRREGKGLQRRRTSFQVTDFTLPHLPEQGDGVYYVPPSFPFQQSQWTQSSYVHSSQQSNVPPASPFFSGEFYVPDASLFMTPPPYEPMFFTPSAPDVGTHQSGCSEQTTSMVPVHDRGIDLNAEFIAASDAAKADVRRNPHRGARDRRRQCILTPHEKGPHEQSLNSD</sequence>
<evidence type="ECO:0000313" key="4">
    <source>
        <dbReference type="RefSeq" id="XP_027335254.1"/>
    </source>
</evidence>
<feature type="region of interest" description="Disordered" evidence="1">
    <location>
        <begin position="633"/>
        <end position="669"/>
    </location>
</feature>
<dbReference type="OrthoDB" id="1939467at2759"/>
<feature type="domain" description="Aminotransferase-like plant mobile" evidence="2">
    <location>
        <begin position="69"/>
        <end position="417"/>
    </location>
</feature>
<dbReference type="PANTHER" id="PTHR46033">
    <property type="entry name" value="PROTEIN MAIN-LIKE 2"/>
    <property type="match status" value="1"/>
</dbReference>
<keyword evidence="3" id="KW-1185">Reference proteome</keyword>
<gene>
    <name evidence="4" type="primary">LOC113849502</name>
</gene>
<accession>A0A8B8JV92</accession>
<feature type="compositionally biased region" description="Basic residues" evidence="1">
    <location>
        <begin position="640"/>
        <end position="651"/>
    </location>
</feature>
<evidence type="ECO:0000313" key="3">
    <source>
        <dbReference type="Proteomes" id="UP000694853"/>
    </source>
</evidence>
<reference evidence="3" key="1">
    <citation type="journal article" date="2019" name="Toxins">
        <title>Detection of Abrin-Like and Prepropulchellin-Like Toxin Genes and Transcripts Using Whole Genome Sequencing and Full-Length Transcript Sequencing of Abrus precatorius.</title>
        <authorList>
            <person name="Hovde B.T."/>
            <person name="Daligault H.E."/>
            <person name="Hanschen E.R."/>
            <person name="Kunde Y.A."/>
            <person name="Johnson M.B."/>
            <person name="Starkenburg S.R."/>
            <person name="Johnson S.L."/>
        </authorList>
    </citation>
    <scope>NUCLEOTIDE SEQUENCE [LARGE SCALE GENOMIC DNA]</scope>
</reference>
<reference evidence="4" key="2">
    <citation type="submission" date="2025-08" db="UniProtKB">
        <authorList>
            <consortium name="RefSeq"/>
        </authorList>
    </citation>
    <scope>IDENTIFICATION</scope>
    <source>
        <tissue evidence="4">Young leaves</tissue>
    </source>
</reference>
<dbReference type="RefSeq" id="XP_027335254.1">
    <property type="nucleotide sequence ID" value="XM_027479453.1"/>
</dbReference>
<dbReference type="InterPro" id="IPR044824">
    <property type="entry name" value="MAIN-like"/>
</dbReference>
<dbReference type="AlphaFoldDB" id="A0A8B8JV92"/>
<dbReference type="Pfam" id="PF10536">
    <property type="entry name" value="PMD"/>
    <property type="match status" value="1"/>
</dbReference>
<proteinExistence type="predicted"/>
<dbReference type="KEGG" id="aprc:113849502"/>
<evidence type="ECO:0000256" key="1">
    <source>
        <dbReference type="SAM" id="MobiDB-lite"/>
    </source>
</evidence>
<name>A0A8B8JV92_ABRPR</name>
<dbReference type="GO" id="GO:0010073">
    <property type="term" value="P:meristem maintenance"/>
    <property type="evidence" value="ECO:0007669"/>
    <property type="project" value="InterPro"/>
</dbReference>
<dbReference type="PANTHER" id="PTHR46033:SF8">
    <property type="entry name" value="PROTEIN MAINTENANCE OF MERISTEMS-LIKE"/>
    <property type="match status" value="1"/>
</dbReference>
<dbReference type="GeneID" id="113849502"/>
<protein>
    <submittedName>
        <fullName evidence="4">Serine/threonine-protein phosphatase 7 long form homolog</fullName>
    </submittedName>
</protein>
<evidence type="ECO:0000259" key="2">
    <source>
        <dbReference type="Pfam" id="PF10536"/>
    </source>
</evidence>
<dbReference type="Proteomes" id="UP000694853">
    <property type="component" value="Unplaced"/>
</dbReference>
<organism evidence="3 4">
    <name type="scientific">Abrus precatorius</name>
    <name type="common">Indian licorice</name>
    <name type="synonym">Glycine abrus</name>
    <dbReference type="NCBI Taxonomy" id="3816"/>
    <lineage>
        <taxon>Eukaryota</taxon>
        <taxon>Viridiplantae</taxon>
        <taxon>Streptophyta</taxon>
        <taxon>Embryophyta</taxon>
        <taxon>Tracheophyta</taxon>
        <taxon>Spermatophyta</taxon>
        <taxon>Magnoliopsida</taxon>
        <taxon>eudicotyledons</taxon>
        <taxon>Gunneridae</taxon>
        <taxon>Pentapetalae</taxon>
        <taxon>rosids</taxon>
        <taxon>fabids</taxon>
        <taxon>Fabales</taxon>
        <taxon>Fabaceae</taxon>
        <taxon>Papilionoideae</taxon>
        <taxon>50 kb inversion clade</taxon>
        <taxon>NPAAA clade</taxon>
        <taxon>indigoferoid/millettioid clade</taxon>
        <taxon>Abreae</taxon>
        <taxon>Abrus</taxon>
    </lineage>
</organism>